<accession>A0ABY9DN51</accession>
<dbReference type="InterPro" id="IPR043502">
    <property type="entry name" value="DNA/RNA_pol_sf"/>
</dbReference>
<name>A0ABY9DN51_VITVI</name>
<dbReference type="InterPro" id="IPR053134">
    <property type="entry name" value="RNA-dir_DNA_polymerase"/>
</dbReference>
<reference evidence="2 3" key="1">
    <citation type="journal article" date="2023" name="Hortic Res">
        <title>The complete reference genome for grapevine (Vitis vinifera L.) genetics and breeding.</title>
        <authorList>
            <person name="Shi X."/>
            <person name="Cao S."/>
            <person name="Wang X."/>
            <person name="Huang S."/>
            <person name="Wang Y."/>
            <person name="Liu Z."/>
            <person name="Liu W."/>
            <person name="Leng X."/>
            <person name="Peng Y."/>
            <person name="Wang N."/>
            <person name="Wang Y."/>
            <person name="Ma Z."/>
            <person name="Xu X."/>
            <person name="Zhang F."/>
            <person name="Xue H."/>
            <person name="Zhong H."/>
            <person name="Wang Y."/>
            <person name="Zhang K."/>
            <person name="Velt A."/>
            <person name="Avia K."/>
            <person name="Holtgrawe D."/>
            <person name="Grimplet J."/>
            <person name="Matus J.T."/>
            <person name="Ware D."/>
            <person name="Wu X."/>
            <person name="Wang H."/>
            <person name="Liu C."/>
            <person name="Fang Y."/>
            <person name="Rustenholz C."/>
            <person name="Cheng Z."/>
            <person name="Xiao H."/>
            <person name="Zhou Y."/>
        </authorList>
    </citation>
    <scope>NUCLEOTIDE SEQUENCE [LARGE SCALE GENOMIC DNA]</scope>
    <source>
        <strain evidence="3">cv. Pinot noir / PN40024</strain>
        <tissue evidence="2">Leaf</tissue>
    </source>
</reference>
<dbReference type="CDD" id="cd01647">
    <property type="entry name" value="RT_LTR"/>
    <property type="match status" value="1"/>
</dbReference>
<dbReference type="EMBL" id="CP126665">
    <property type="protein sequence ID" value="WKA09158.1"/>
    <property type="molecule type" value="Genomic_DNA"/>
</dbReference>
<feature type="domain" description="Reverse transcriptase" evidence="1">
    <location>
        <begin position="1"/>
        <end position="81"/>
    </location>
</feature>
<evidence type="ECO:0000313" key="2">
    <source>
        <dbReference type="EMBL" id="WKA09158.1"/>
    </source>
</evidence>
<evidence type="ECO:0000313" key="3">
    <source>
        <dbReference type="Proteomes" id="UP001227230"/>
    </source>
</evidence>
<organism evidence="2 3">
    <name type="scientific">Vitis vinifera</name>
    <name type="common">Grape</name>
    <dbReference type="NCBI Taxonomy" id="29760"/>
    <lineage>
        <taxon>Eukaryota</taxon>
        <taxon>Viridiplantae</taxon>
        <taxon>Streptophyta</taxon>
        <taxon>Embryophyta</taxon>
        <taxon>Tracheophyta</taxon>
        <taxon>Spermatophyta</taxon>
        <taxon>Magnoliopsida</taxon>
        <taxon>eudicotyledons</taxon>
        <taxon>Gunneridae</taxon>
        <taxon>Pentapetalae</taxon>
        <taxon>rosids</taxon>
        <taxon>Vitales</taxon>
        <taxon>Vitaceae</taxon>
        <taxon>Viteae</taxon>
        <taxon>Vitis</taxon>
    </lineage>
</organism>
<dbReference type="Proteomes" id="UP001227230">
    <property type="component" value="Chromosome 18"/>
</dbReference>
<dbReference type="Gene3D" id="3.30.70.270">
    <property type="match status" value="1"/>
</dbReference>
<dbReference type="InterPro" id="IPR000477">
    <property type="entry name" value="RT_dom"/>
</dbReference>
<protein>
    <recommendedName>
        <fullName evidence="1">Reverse transcriptase domain-containing protein</fullName>
    </recommendedName>
</protein>
<sequence length="110" mass="12707">MSFGLKNAGATYQRVATTLFHDMMHKDVEVYVDDMIMKSQGKVDHLAALERFFERIRKFRLRLNPKKCTFGVTVGKLLGHMVNERGIEVDPDKIKAILDTLVPRTKKERD</sequence>
<dbReference type="PANTHER" id="PTHR24559">
    <property type="entry name" value="TRANSPOSON TY3-I GAG-POL POLYPROTEIN"/>
    <property type="match status" value="1"/>
</dbReference>
<dbReference type="Pfam" id="PF00078">
    <property type="entry name" value="RVT_1"/>
    <property type="match status" value="1"/>
</dbReference>
<gene>
    <name evidence="2" type="ORF">VitviT2T_026832</name>
</gene>
<dbReference type="SUPFAM" id="SSF56672">
    <property type="entry name" value="DNA/RNA polymerases"/>
    <property type="match status" value="1"/>
</dbReference>
<dbReference type="InterPro" id="IPR043128">
    <property type="entry name" value="Rev_trsase/Diguanyl_cyclase"/>
</dbReference>
<evidence type="ECO:0000259" key="1">
    <source>
        <dbReference type="Pfam" id="PF00078"/>
    </source>
</evidence>
<keyword evidence="3" id="KW-1185">Reference proteome</keyword>
<proteinExistence type="predicted"/>
<dbReference type="PANTHER" id="PTHR24559:SF457">
    <property type="entry name" value="RNA-DIRECTED DNA POLYMERASE HOMOLOG"/>
    <property type="match status" value="1"/>
</dbReference>